<sequence length="318" mass="32445">MATYYVDGAVGADGNLGTSAGAGNAWATIDKAMNTVAAGDKVWVKDSAAYTESPTIDTAGTNASPIVFEGYAVDTGDGGQVAVTGKIEDTLASVPGHYCFKNFDIDGSNRCVNLSVGFITFRNCVFRDTTGGGVVTTGGNFVFYECEFLDLPGDGFNSVETTGLNVFINCKFYRINGNGIDASASTICFNCVFFSCGTNAVIAGDAANGVLVALNCTVDGDGKDTVSGITRSPANPGSQVAVNNIVYDCITGIDCNHGDRDILVHNLVNACTTAYANSASDQEGGVSSAPDFVNEVAGADYSLNDGSPAIGAGTDAGG</sequence>
<evidence type="ECO:0000313" key="1">
    <source>
        <dbReference type="EMBL" id="KKN98872.1"/>
    </source>
</evidence>
<dbReference type="SUPFAM" id="SSF51126">
    <property type="entry name" value="Pectin lyase-like"/>
    <property type="match status" value="1"/>
</dbReference>
<reference evidence="1" key="1">
    <citation type="journal article" date="2015" name="Nature">
        <title>Complex archaea that bridge the gap between prokaryotes and eukaryotes.</title>
        <authorList>
            <person name="Spang A."/>
            <person name="Saw J.H."/>
            <person name="Jorgensen S.L."/>
            <person name="Zaremba-Niedzwiedzka K."/>
            <person name="Martijn J."/>
            <person name="Lind A.E."/>
            <person name="van Eijk R."/>
            <person name="Schleper C."/>
            <person name="Guy L."/>
            <person name="Ettema T.J."/>
        </authorList>
    </citation>
    <scope>NUCLEOTIDE SEQUENCE</scope>
</reference>
<dbReference type="InterPro" id="IPR011050">
    <property type="entry name" value="Pectin_lyase_fold/virulence"/>
</dbReference>
<comment type="caution">
    <text evidence="1">The sequence shown here is derived from an EMBL/GenBank/DDBJ whole genome shotgun (WGS) entry which is preliminary data.</text>
</comment>
<dbReference type="AlphaFoldDB" id="A0A0F9VGC0"/>
<accession>A0A0F9VGC0</accession>
<dbReference type="EMBL" id="LAZR01000049">
    <property type="protein sequence ID" value="KKN98872.1"/>
    <property type="molecule type" value="Genomic_DNA"/>
</dbReference>
<proteinExistence type="predicted"/>
<dbReference type="Gene3D" id="2.160.20.10">
    <property type="entry name" value="Single-stranded right-handed beta-helix, Pectin lyase-like"/>
    <property type="match status" value="1"/>
</dbReference>
<name>A0A0F9VGC0_9ZZZZ</name>
<gene>
    <name evidence="1" type="ORF">LCGC14_0141130</name>
</gene>
<protein>
    <recommendedName>
        <fullName evidence="2">Right handed beta helix domain-containing protein</fullName>
    </recommendedName>
</protein>
<organism evidence="1">
    <name type="scientific">marine sediment metagenome</name>
    <dbReference type="NCBI Taxonomy" id="412755"/>
    <lineage>
        <taxon>unclassified sequences</taxon>
        <taxon>metagenomes</taxon>
        <taxon>ecological metagenomes</taxon>
    </lineage>
</organism>
<dbReference type="InterPro" id="IPR012334">
    <property type="entry name" value="Pectin_lyas_fold"/>
</dbReference>
<evidence type="ECO:0008006" key="2">
    <source>
        <dbReference type="Google" id="ProtNLM"/>
    </source>
</evidence>